<feature type="transmembrane region" description="Helical" evidence="6">
    <location>
        <begin position="6"/>
        <end position="33"/>
    </location>
</feature>
<reference evidence="7" key="1">
    <citation type="submission" date="2023-05" db="EMBL/GenBank/DDBJ databases">
        <authorList>
            <person name="Stuckert A."/>
        </authorList>
    </citation>
    <scope>NUCLEOTIDE SEQUENCE</scope>
</reference>
<evidence type="ECO:0000313" key="7">
    <source>
        <dbReference type="EMBL" id="CAI9622864.1"/>
    </source>
</evidence>
<keyword evidence="3 6" id="KW-0812">Transmembrane</keyword>
<accession>A0ABN9HP54</accession>
<feature type="transmembrane region" description="Helical" evidence="6">
    <location>
        <begin position="172"/>
        <end position="198"/>
    </location>
</feature>
<protein>
    <submittedName>
        <fullName evidence="7">Uncharacterized protein</fullName>
    </submittedName>
</protein>
<comment type="subcellular location">
    <subcellularLocation>
        <location evidence="1">Membrane</location>
        <topology evidence="1">Multi-pass membrane protein</topology>
    </subcellularLocation>
</comment>
<organism evidence="7 8">
    <name type="scientific">Staurois parvus</name>
    <dbReference type="NCBI Taxonomy" id="386267"/>
    <lineage>
        <taxon>Eukaryota</taxon>
        <taxon>Metazoa</taxon>
        <taxon>Chordata</taxon>
        <taxon>Craniata</taxon>
        <taxon>Vertebrata</taxon>
        <taxon>Euteleostomi</taxon>
        <taxon>Amphibia</taxon>
        <taxon>Batrachia</taxon>
        <taxon>Anura</taxon>
        <taxon>Neobatrachia</taxon>
        <taxon>Ranoidea</taxon>
        <taxon>Ranidae</taxon>
        <taxon>Staurois</taxon>
    </lineage>
</organism>
<feature type="transmembrane region" description="Helical" evidence="6">
    <location>
        <begin position="54"/>
        <end position="87"/>
    </location>
</feature>
<dbReference type="PROSITE" id="PS50267">
    <property type="entry name" value="NA_NEUROTRAN_SYMP_3"/>
    <property type="match status" value="1"/>
</dbReference>
<keyword evidence="2" id="KW-0813">Transport</keyword>
<dbReference type="PANTHER" id="PTHR11616">
    <property type="entry name" value="SODIUM/CHLORIDE DEPENDENT TRANSPORTER"/>
    <property type="match status" value="1"/>
</dbReference>
<evidence type="ECO:0000256" key="5">
    <source>
        <dbReference type="ARBA" id="ARBA00023136"/>
    </source>
</evidence>
<name>A0ABN9HP54_9NEOB</name>
<dbReference type="PRINTS" id="PR00176">
    <property type="entry name" value="NANEUSMPORT"/>
</dbReference>
<evidence type="ECO:0000256" key="1">
    <source>
        <dbReference type="ARBA" id="ARBA00004141"/>
    </source>
</evidence>
<dbReference type="Pfam" id="PF00209">
    <property type="entry name" value="SNF"/>
    <property type="match status" value="1"/>
</dbReference>
<proteinExistence type="predicted"/>
<dbReference type="InterPro" id="IPR000175">
    <property type="entry name" value="Na/ntran_symport"/>
</dbReference>
<evidence type="ECO:0000256" key="4">
    <source>
        <dbReference type="ARBA" id="ARBA00022989"/>
    </source>
</evidence>
<dbReference type="SUPFAM" id="SSF161070">
    <property type="entry name" value="SNF-like"/>
    <property type="match status" value="1"/>
</dbReference>
<sequence>MLTTKQVFFFVLCLGAFLIPYGIALVLEGIPLFHLELAIGQRLRRGSIGAWNAISPYLGGVGIASLLVSFLVGVYYNTIIAWILWYFFNSFQNPLPWSYCPATDYNNTGSAYEECSRSSTVNYYWYRKTLNITTTINDNGDLQWWMAISLATAWAAVYLCTIRGIQSTGKAVYITATFPYIVLTIFLIRGFTCLVQLMD</sequence>
<evidence type="ECO:0000313" key="8">
    <source>
        <dbReference type="Proteomes" id="UP001162483"/>
    </source>
</evidence>
<comment type="caution">
    <text evidence="7">The sequence shown here is derived from an EMBL/GenBank/DDBJ whole genome shotgun (WGS) entry which is preliminary data.</text>
</comment>
<gene>
    <name evidence="7" type="ORF">SPARVUS_LOCUS16349127</name>
</gene>
<evidence type="ECO:0000256" key="6">
    <source>
        <dbReference type="SAM" id="Phobius"/>
    </source>
</evidence>
<dbReference type="InterPro" id="IPR037272">
    <property type="entry name" value="SNS_sf"/>
</dbReference>
<dbReference type="EMBL" id="CATNWA010021477">
    <property type="protein sequence ID" value="CAI9622864.1"/>
    <property type="molecule type" value="Genomic_DNA"/>
</dbReference>
<evidence type="ECO:0000256" key="3">
    <source>
        <dbReference type="ARBA" id="ARBA00022692"/>
    </source>
</evidence>
<evidence type="ECO:0000256" key="2">
    <source>
        <dbReference type="ARBA" id="ARBA00022448"/>
    </source>
</evidence>
<dbReference type="PANTHER" id="PTHR11616:SF109">
    <property type="entry name" value="INACTIVE SODIUM-DEPENDENT NEUTRAL AMINO ACID TRANSPORTER B(0)AT3"/>
    <property type="match status" value="1"/>
</dbReference>
<feature type="transmembrane region" description="Helical" evidence="6">
    <location>
        <begin position="142"/>
        <end position="160"/>
    </location>
</feature>
<keyword evidence="5 6" id="KW-0472">Membrane</keyword>
<keyword evidence="4 6" id="KW-1133">Transmembrane helix</keyword>
<keyword evidence="8" id="KW-1185">Reference proteome</keyword>
<dbReference type="Proteomes" id="UP001162483">
    <property type="component" value="Unassembled WGS sequence"/>
</dbReference>